<reference evidence="4" key="1">
    <citation type="journal article" date="2014" name="Genome Announc.">
        <title>Genome sequence and annotation of Acremonium chrysogenum, producer of the beta-lactam antibiotic cephalosporin C.</title>
        <authorList>
            <person name="Terfehr D."/>
            <person name="Dahlmann T.A."/>
            <person name="Specht T."/>
            <person name="Zadra I."/>
            <person name="Kuernsteiner H."/>
            <person name="Kueck U."/>
        </authorList>
    </citation>
    <scope>NUCLEOTIDE SEQUENCE [LARGE SCALE GENOMIC DNA]</scope>
    <source>
        <strain evidence="4">ATCC 11550 / CBS 779.69 / DSM 880 / IAM 14645 / JCM 23072 / IMI 49137</strain>
    </source>
</reference>
<proteinExistence type="predicted"/>
<organism evidence="3 4">
    <name type="scientific">Hapsidospora chrysogenum (strain ATCC 11550 / CBS 779.69 / DSM 880 / IAM 14645 / JCM 23072 / IMI 49137)</name>
    <name type="common">Acremonium chrysogenum</name>
    <dbReference type="NCBI Taxonomy" id="857340"/>
    <lineage>
        <taxon>Eukaryota</taxon>
        <taxon>Fungi</taxon>
        <taxon>Dikarya</taxon>
        <taxon>Ascomycota</taxon>
        <taxon>Pezizomycotina</taxon>
        <taxon>Sordariomycetes</taxon>
        <taxon>Hypocreomycetidae</taxon>
        <taxon>Hypocreales</taxon>
        <taxon>Bionectriaceae</taxon>
        <taxon>Hapsidospora</taxon>
    </lineage>
</organism>
<dbReference type="AlphaFoldDB" id="A0A086T953"/>
<dbReference type="GO" id="GO:0007059">
    <property type="term" value="P:chromosome segregation"/>
    <property type="evidence" value="ECO:0007669"/>
    <property type="project" value="InterPro"/>
</dbReference>
<dbReference type="Proteomes" id="UP000029964">
    <property type="component" value="Unassembled WGS sequence"/>
</dbReference>
<keyword evidence="4" id="KW-1185">Reference proteome</keyword>
<dbReference type="STRING" id="857340.A0A086T953"/>
<feature type="compositionally biased region" description="Basic and acidic residues" evidence="2">
    <location>
        <begin position="49"/>
        <end position="58"/>
    </location>
</feature>
<dbReference type="Pfam" id="PF08202">
    <property type="entry name" value="MIS13"/>
    <property type="match status" value="1"/>
</dbReference>
<feature type="coiled-coil region" evidence="1">
    <location>
        <begin position="395"/>
        <end position="422"/>
    </location>
</feature>
<dbReference type="EMBL" id="JPKY01000026">
    <property type="protein sequence ID" value="KFH45885.1"/>
    <property type="molecule type" value="Genomic_DNA"/>
</dbReference>
<feature type="compositionally biased region" description="Low complexity" evidence="2">
    <location>
        <begin position="79"/>
        <end position="89"/>
    </location>
</feature>
<accession>A0A086T953</accession>
<dbReference type="PANTHER" id="PTHR14778">
    <property type="entry name" value="KINETOCHORE-ASSOCIATED PROTEIN DSN1 HOMOLOG"/>
    <property type="match status" value="1"/>
</dbReference>
<gene>
    <name evidence="3" type="ORF">ACRE_033310</name>
</gene>
<keyword evidence="1" id="KW-0175">Coiled coil</keyword>
<evidence type="ECO:0000313" key="4">
    <source>
        <dbReference type="Proteomes" id="UP000029964"/>
    </source>
</evidence>
<sequence length="468" mass="51873">MTTLVETRQALELLSMGNPPERRKSKRLAAAPDYENDDDFQFVRKSKKVKTDDSEPAKKPGRGRPPKGGASKEISPQPVVESGVTTTGRSTRRKPSAEPLPGEPKPKVSKKGSRAGTRQVVEEEQGAGQTATNGASKSHGGRKGKTTARAAASMFDSPEAPVRSAKIALPMSDTPIINRNKEMRKKGTGNRRSSLGSRGRRASSLIDNGHSALPHREVKPENFYKHIAAEGLPEPRRMKQLLTWCGERALSEKPPHGTVNSSVIHGARAIQDQLLKDFGSRSDFSDWFSREEGTTAPAVLKPNPRNIELDEKVAQLEENIKRLQEEKKVWLEMRKPPPKQPPLLSDDEAKTGTIVLPDFDLLDDDDGRIRGYLGDETKSFEAVRSRTEERLRNVRSTLEFEIDQLADNVHKLEQRVAVAGGEADKVLRLSSRRLREREEREKMEAGTRDMPIMEVLRSLGSILPEGGG</sequence>
<feature type="region of interest" description="Disordered" evidence="2">
    <location>
        <begin position="1"/>
        <end position="217"/>
    </location>
</feature>
<evidence type="ECO:0000256" key="2">
    <source>
        <dbReference type="SAM" id="MobiDB-lite"/>
    </source>
</evidence>
<feature type="compositionally biased region" description="Low complexity" evidence="2">
    <location>
        <begin position="191"/>
        <end position="205"/>
    </location>
</feature>
<feature type="coiled-coil region" evidence="1">
    <location>
        <begin position="306"/>
        <end position="333"/>
    </location>
</feature>
<evidence type="ECO:0000313" key="3">
    <source>
        <dbReference type="EMBL" id="KFH45885.1"/>
    </source>
</evidence>
<feature type="compositionally biased region" description="Polar residues" evidence="2">
    <location>
        <begin position="127"/>
        <end position="136"/>
    </location>
</feature>
<dbReference type="GO" id="GO:0000444">
    <property type="term" value="C:MIS12/MIND type complex"/>
    <property type="evidence" value="ECO:0007669"/>
    <property type="project" value="InterPro"/>
</dbReference>
<comment type="caution">
    <text evidence="3">The sequence shown here is derived from an EMBL/GenBank/DDBJ whole genome shotgun (WGS) entry which is preliminary data.</text>
</comment>
<name>A0A086T953_HAPC1</name>
<dbReference type="GO" id="GO:0051301">
    <property type="term" value="P:cell division"/>
    <property type="evidence" value="ECO:0007669"/>
    <property type="project" value="InterPro"/>
</dbReference>
<dbReference type="InterPro" id="IPR013218">
    <property type="entry name" value="Dsn1/Mis13"/>
</dbReference>
<evidence type="ECO:0000256" key="1">
    <source>
        <dbReference type="SAM" id="Coils"/>
    </source>
</evidence>
<dbReference type="HOGENOM" id="CLU_021697_1_0_1"/>
<dbReference type="PANTHER" id="PTHR14778:SF2">
    <property type="entry name" value="KINETOCHORE-ASSOCIATED PROTEIN DSN1 HOMOLOG"/>
    <property type="match status" value="1"/>
</dbReference>
<protein>
    <submittedName>
        <fullName evidence="3">Kinetochore protein-like protein</fullName>
    </submittedName>
</protein>
<dbReference type="OrthoDB" id="3364649at2759"/>